<dbReference type="RefSeq" id="WP_344340369.1">
    <property type="nucleotide sequence ID" value="NZ_BAAAQT010000005.1"/>
</dbReference>
<feature type="transmembrane region" description="Helical" evidence="1">
    <location>
        <begin position="290"/>
        <end position="308"/>
    </location>
</feature>
<dbReference type="NCBIfam" id="TIGR00791">
    <property type="entry name" value="gntP"/>
    <property type="match status" value="1"/>
</dbReference>
<protein>
    <submittedName>
        <fullName evidence="2">GntP family permease</fullName>
    </submittedName>
</protein>
<keyword evidence="3" id="KW-1185">Reference proteome</keyword>
<dbReference type="InterPro" id="IPR003474">
    <property type="entry name" value="Glcn_transporter"/>
</dbReference>
<evidence type="ECO:0000313" key="3">
    <source>
        <dbReference type="Proteomes" id="UP001501599"/>
    </source>
</evidence>
<feature type="transmembrane region" description="Helical" evidence="1">
    <location>
        <begin position="243"/>
        <end position="264"/>
    </location>
</feature>
<accession>A0ABP5MFW4</accession>
<evidence type="ECO:0000256" key="1">
    <source>
        <dbReference type="SAM" id="Phobius"/>
    </source>
</evidence>
<feature type="transmembrane region" description="Helical" evidence="1">
    <location>
        <begin position="148"/>
        <end position="167"/>
    </location>
</feature>
<feature type="transmembrane region" description="Helical" evidence="1">
    <location>
        <begin position="12"/>
        <end position="30"/>
    </location>
</feature>
<dbReference type="PANTHER" id="PTHR30354">
    <property type="entry name" value="GNT FAMILY GLUCONATE TRANSPORTER"/>
    <property type="match status" value="1"/>
</dbReference>
<comment type="caution">
    <text evidence="2">The sequence shown here is derived from an EMBL/GenBank/DDBJ whole genome shotgun (WGS) entry which is preliminary data.</text>
</comment>
<feature type="transmembrane region" description="Helical" evidence="1">
    <location>
        <begin position="179"/>
        <end position="202"/>
    </location>
</feature>
<keyword evidence="1" id="KW-1133">Transmembrane helix</keyword>
<evidence type="ECO:0000313" key="2">
    <source>
        <dbReference type="EMBL" id="GAA2171795.1"/>
    </source>
</evidence>
<feature type="transmembrane region" description="Helical" evidence="1">
    <location>
        <begin position="442"/>
        <end position="466"/>
    </location>
</feature>
<dbReference type="PANTHER" id="PTHR30354:SF25">
    <property type="entry name" value="INNER MEMBRANE PERMEASE YGBN"/>
    <property type="match status" value="1"/>
</dbReference>
<feature type="transmembrane region" description="Helical" evidence="1">
    <location>
        <begin position="37"/>
        <end position="56"/>
    </location>
</feature>
<gene>
    <name evidence="2" type="ORF">GCM10009846_07010</name>
</gene>
<dbReference type="Pfam" id="PF02447">
    <property type="entry name" value="GntP_permease"/>
    <property type="match status" value="1"/>
</dbReference>
<name>A0ABP5MFW4_9MICO</name>
<dbReference type="PIRSF" id="PIRSF002746">
    <property type="entry name" value="Gluconate_transporter"/>
    <property type="match status" value="1"/>
</dbReference>
<keyword evidence="1" id="KW-0812">Transmembrane</keyword>
<organism evidence="2 3">
    <name type="scientific">Agrococcus versicolor</name>
    <dbReference type="NCBI Taxonomy" id="501482"/>
    <lineage>
        <taxon>Bacteria</taxon>
        <taxon>Bacillati</taxon>
        <taxon>Actinomycetota</taxon>
        <taxon>Actinomycetes</taxon>
        <taxon>Micrococcales</taxon>
        <taxon>Microbacteriaceae</taxon>
        <taxon>Agrococcus</taxon>
    </lineage>
</organism>
<feature type="transmembrane region" description="Helical" evidence="1">
    <location>
        <begin position="111"/>
        <end position="142"/>
    </location>
</feature>
<keyword evidence="1" id="KW-0472">Membrane</keyword>
<feature type="transmembrane region" description="Helical" evidence="1">
    <location>
        <begin position="405"/>
        <end position="422"/>
    </location>
</feature>
<dbReference type="EMBL" id="BAAAQT010000005">
    <property type="protein sequence ID" value="GAA2171795.1"/>
    <property type="molecule type" value="Genomic_DNA"/>
</dbReference>
<sequence length="471" mass="48376">MEDLVLQWDLGTAGLLLLAAGAVAFLLVLIMALKVHAFLALMLTSILTAIAAGIPFSRLVEALGFGFNSTLGTVMLLVALGAMLGRMIEASGGAKVLSDAMIARFGEHRAGLALSVASLLMGFPIFFDAGLVVMMPIIYAVARRVGGSFLSVAFPAAIAFSAMHIFVPPHPGPVSASAIYGADVGLVLILGLVVAIPVWYVAGVVVGSRIGNRLDIPVPTILEGRRDDDDVEAFRSNPSVGRILLLLLLPLVLILLNTSLNMAASVQPDPDAFRAEPWVAILRSLGETPVALLITVFVSMAVLGWGMGKSGSLIEKISDSALGPICSVVLVTGAGGMFGGVLRSTGIGDAVAESLNGIGLPAIVAAFLIALIVRVAQGSATVALTTAASLMTGVVAAGEYNPIEIAAIVLATAAGSVGFSHVNDSGFWLVSRFFGMDMKQTLSTWTVLQGLMAVLGFALAGVIYLVGGALG</sequence>
<feature type="transmembrane region" description="Helical" evidence="1">
    <location>
        <begin position="320"/>
        <end position="342"/>
    </location>
</feature>
<feature type="transmembrane region" description="Helical" evidence="1">
    <location>
        <begin position="62"/>
        <end position="85"/>
    </location>
</feature>
<dbReference type="Proteomes" id="UP001501599">
    <property type="component" value="Unassembled WGS sequence"/>
</dbReference>
<feature type="transmembrane region" description="Helical" evidence="1">
    <location>
        <begin position="354"/>
        <end position="373"/>
    </location>
</feature>
<proteinExistence type="predicted"/>
<reference evidence="3" key="1">
    <citation type="journal article" date="2019" name="Int. J. Syst. Evol. Microbiol.">
        <title>The Global Catalogue of Microorganisms (GCM) 10K type strain sequencing project: providing services to taxonomists for standard genome sequencing and annotation.</title>
        <authorList>
            <consortium name="The Broad Institute Genomics Platform"/>
            <consortium name="The Broad Institute Genome Sequencing Center for Infectious Disease"/>
            <person name="Wu L."/>
            <person name="Ma J."/>
        </authorList>
    </citation>
    <scope>NUCLEOTIDE SEQUENCE [LARGE SCALE GENOMIC DNA]</scope>
    <source>
        <strain evidence="3">JCM 16026</strain>
    </source>
</reference>